<dbReference type="STRING" id="661478.OP10G_3072"/>
<dbReference type="EMBL" id="CP007139">
    <property type="protein sequence ID" value="AIE86440.1"/>
    <property type="molecule type" value="Genomic_DNA"/>
</dbReference>
<protein>
    <submittedName>
        <fullName evidence="1">Uncharacterized protein</fullName>
    </submittedName>
</protein>
<proteinExistence type="predicted"/>
<dbReference type="Proteomes" id="UP000027982">
    <property type="component" value="Chromosome"/>
</dbReference>
<dbReference type="KEGG" id="fgi:OP10G_3072"/>
<accession>A0A068NUJ1</accession>
<dbReference type="RefSeq" id="WP_025229594.1">
    <property type="nucleotide sequence ID" value="NZ_CP007139.1"/>
</dbReference>
<reference evidence="1 2" key="1">
    <citation type="journal article" date="2014" name="PLoS ONE">
        <title>The first complete genome sequence of the class fimbriimonadia in the phylum armatimonadetes.</title>
        <authorList>
            <person name="Hu Z.Y."/>
            <person name="Wang Y.Z."/>
            <person name="Im W.T."/>
            <person name="Wang S.Y."/>
            <person name="Zhao G.P."/>
            <person name="Zheng H.J."/>
            <person name="Quan Z.X."/>
        </authorList>
    </citation>
    <scope>NUCLEOTIDE SEQUENCE [LARGE SCALE GENOMIC DNA]</scope>
    <source>
        <strain evidence="1">Gsoil 348</strain>
    </source>
</reference>
<evidence type="ECO:0000313" key="1">
    <source>
        <dbReference type="EMBL" id="AIE86440.1"/>
    </source>
</evidence>
<dbReference type="AlphaFoldDB" id="A0A068NUJ1"/>
<organism evidence="1 2">
    <name type="scientific">Fimbriimonas ginsengisoli Gsoil 348</name>
    <dbReference type="NCBI Taxonomy" id="661478"/>
    <lineage>
        <taxon>Bacteria</taxon>
        <taxon>Bacillati</taxon>
        <taxon>Armatimonadota</taxon>
        <taxon>Fimbriimonadia</taxon>
        <taxon>Fimbriimonadales</taxon>
        <taxon>Fimbriimonadaceae</taxon>
        <taxon>Fimbriimonas</taxon>
    </lineage>
</organism>
<dbReference type="HOGENOM" id="CLU_044180_2_0_0"/>
<evidence type="ECO:0000313" key="2">
    <source>
        <dbReference type="Proteomes" id="UP000027982"/>
    </source>
</evidence>
<dbReference type="Pfam" id="PF18845">
    <property type="entry name" value="baeRF_family3"/>
    <property type="match status" value="1"/>
</dbReference>
<sequence>MDIITNAQLRQLVEAGTSPCVSIYMPTHRQGRDTRQDPIHLKKLLRDAEEKLVAAKGMRPTEARDLLEKANSLLNDNESWIGNESGMAIFIAPGFFRVYHLPIEVEDVCHVNDRFEIKPLLPLLEGKLFYVVAVSLNDARLLECTPHSCRTVKLPSDVALNKEDAAPNFGEHATRIVRHGSSGTGSTGAAGAFHGQVVDIDRKEHEDRMFFFRQLDDGVRRAMSDIDAPVVLAGADSITPFYRQATQLKNLIEKSIDGNAEHVSNEQLHEQAMGLLSTMWNDELNKLQEQFGNAISKQLASNIIDDILPAAATGRVGILFVAPNATYYGKFDDQSLVVSPAGEDDPQAEDLIDRATMHAIMTGAQVVVVEQEQLPGNGELSAIYRY</sequence>
<gene>
    <name evidence="1" type="ORF">OP10G_3072</name>
</gene>
<name>A0A068NUJ1_FIMGI</name>
<dbReference type="InterPro" id="IPR041289">
    <property type="entry name" value="Bact_RF_family3"/>
</dbReference>
<keyword evidence="2" id="KW-1185">Reference proteome</keyword>
<dbReference type="eggNOG" id="COG1503">
    <property type="taxonomic scope" value="Bacteria"/>
</dbReference>
<dbReference type="OrthoDB" id="4393931at2"/>